<gene>
    <name evidence="2" type="ORF">CUR86_16275</name>
</gene>
<evidence type="ECO:0000313" key="2">
    <source>
        <dbReference type="EMBL" id="MDH4573824.1"/>
    </source>
</evidence>
<organism evidence="2 3">
    <name type="scientific">Salinicola acroporae</name>
    <dbReference type="NCBI Taxonomy" id="1541440"/>
    <lineage>
        <taxon>Bacteria</taxon>
        <taxon>Pseudomonadati</taxon>
        <taxon>Pseudomonadota</taxon>
        <taxon>Gammaproteobacteria</taxon>
        <taxon>Oceanospirillales</taxon>
        <taxon>Halomonadaceae</taxon>
        <taxon>Salinicola</taxon>
    </lineage>
</organism>
<evidence type="ECO:0000313" key="3">
    <source>
        <dbReference type="Proteomes" id="UP001162135"/>
    </source>
</evidence>
<reference evidence="2" key="1">
    <citation type="journal article" date="2015" name="Antonie Van Leeuwenhoek">
        <title>Comparative 16S rRNA signatures and multilocus sequence analysis for the genus Salinicola and description of Salinicola acroporae sp. nov., isolated from coral Acropora digitifera.</title>
        <authorList>
            <person name="Lepcha R.T."/>
            <person name="Poddar A."/>
            <person name="Schumann P."/>
            <person name="Das S.K."/>
        </authorList>
    </citation>
    <scope>NUCLEOTIDE SEQUENCE</scope>
    <source>
        <strain evidence="2">S4-41</strain>
    </source>
</reference>
<keyword evidence="3" id="KW-1185">Reference proteome</keyword>
<protein>
    <submittedName>
        <fullName evidence="2">Uncharacterized protein</fullName>
    </submittedName>
</protein>
<accession>A0ABT6I8V3</accession>
<feature type="region of interest" description="Disordered" evidence="1">
    <location>
        <begin position="55"/>
        <end position="74"/>
    </location>
</feature>
<dbReference type="Proteomes" id="UP001162135">
    <property type="component" value="Unassembled WGS sequence"/>
</dbReference>
<dbReference type="EMBL" id="PGFS01000001">
    <property type="protein sequence ID" value="MDH4573824.1"/>
    <property type="molecule type" value="Genomic_DNA"/>
</dbReference>
<comment type="caution">
    <text evidence="2">The sequence shown here is derived from an EMBL/GenBank/DDBJ whole genome shotgun (WGS) entry which is preliminary data.</text>
</comment>
<proteinExistence type="predicted"/>
<reference evidence="2" key="2">
    <citation type="submission" date="2017-11" db="EMBL/GenBank/DDBJ databases">
        <authorList>
            <person name="Das S.K."/>
        </authorList>
    </citation>
    <scope>NUCLEOTIDE SEQUENCE</scope>
    <source>
        <strain evidence="2">S4-41</strain>
    </source>
</reference>
<name>A0ABT6I8V3_9GAMM</name>
<sequence length="74" mass="8365">MHGGGEMFRRYIVKIKQAGTLHQHFTVTDTHNSSQTVSVHHHEAKARQHMEFLNSQETSGPGIWNPLEQEAESG</sequence>
<evidence type="ECO:0000256" key="1">
    <source>
        <dbReference type="SAM" id="MobiDB-lite"/>
    </source>
</evidence>